<dbReference type="InterPro" id="IPR002372">
    <property type="entry name" value="PQQ_rpt_dom"/>
</dbReference>
<feature type="domain" description="Pyrrolo-quinoline quinone repeat" evidence="1">
    <location>
        <begin position="133"/>
        <end position="368"/>
    </location>
</feature>
<dbReference type="Gene3D" id="2.130.10.10">
    <property type="entry name" value="YVTN repeat-like/Quinoprotein amine dehydrogenase"/>
    <property type="match status" value="1"/>
</dbReference>
<keyword evidence="3" id="KW-1185">Reference proteome</keyword>
<dbReference type="EMBL" id="JAOCQF010000001">
    <property type="protein sequence ID" value="MCT8328112.1"/>
    <property type="molecule type" value="Genomic_DNA"/>
</dbReference>
<dbReference type="Pfam" id="PF13360">
    <property type="entry name" value="PQQ_2"/>
    <property type="match status" value="1"/>
</dbReference>
<dbReference type="PANTHER" id="PTHR34512:SF30">
    <property type="entry name" value="OUTER MEMBRANE PROTEIN ASSEMBLY FACTOR BAMB"/>
    <property type="match status" value="1"/>
</dbReference>
<dbReference type="PROSITE" id="PS51257">
    <property type="entry name" value="PROKAR_LIPOPROTEIN"/>
    <property type="match status" value="1"/>
</dbReference>
<sequence>MKITRGLCTVAVLALMAGCSDGELILPGERLAPRDATLPEGEAGLRVSATSNASGPATVLPAAVPISLPGTVANADWPQRGGGGTHKAPHAALSAAPALAWSAAIGAGDSRKNRITASPVVAGGRIYTLDARATVAATGTNGAPLWQVDLTPPTDREGEASGGGLAADGGRLFATTGFGEVVALDAATGAIAWRHRLDGIAAGGPAVSDGLVYVTSRDGTATALSAANGRVAWQLPGAASQSGIVGVAAPAFDARQVIFPFASGQMISVEKSSGTGLWAGQVAGRRLGRAYTSVGDLSGDPVIDGSTVYAGTASGRLAAFSAETGQETWTAEDGAAGLFAVAGGAIFLVNDESQLVRLDAATGEAVWRADLPYFTKAKDKRRSRIFANYGPLLAGGRLWIASSDESLKAFDPASGALVAEISLPGGAASGPVVAGGTLYVVSKNGKLLAFR</sequence>
<evidence type="ECO:0000259" key="1">
    <source>
        <dbReference type="Pfam" id="PF13360"/>
    </source>
</evidence>
<dbReference type="Proteomes" id="UP001205601">
    <property type="component" value="Unassembled WGS sequence"/>
</dbReference>
<gene>
    <name evidence="2" type="ORF">N5I32_01140</name>
</gene>
<dbReference type="InterPro" id="IPR018391">
    <property type="entry name" value="PQQ_b-propeller_rpt"/>
</dbReference>
<dbReference type="InterPro" id="IPR011047">
    <property type="entry name" value="Quinoprotein_ADH-like_sf"/>
</dbReference>
<dbReference type="PANTHER" id="PTHR34512">
    <property type="entry name" value="CELL SURFACE PROTEIN"/>
    <property type="match status" value="1"/>
</dbReference>
<organism evidence="2 3">
    <name type="scientific">Albidovulum sediminis</name>
    <dbReference type="NCBI Taxonomy" id="3066345"/>
    <lineage>
        <taxon>Bacteria</taxon>
        <taxon>Pseudomonadati</taxon>
        <taxon>Pseudomonadota</taxon>
        <taxon>Alphaproteobacteria</taxon>
        <taxon>Rhodobacterales</taxon>
        <taxon>Paracoccaceae</taxon>
        <taxon>Albidovulum</taxon>
    </lineage>
</organism>
<name>A0ABT2NGS3_9RHOB</name>
<reference evidence="3" key="1">
    <citation type="submission" date="2023-07" db="EMBL/GenBank/DDBJ databases">
        <title>Defluviimonas sediminis sp. nov., isolated from mangrove sediment.</title>
        <authorList>
            <person name="Liu L."/>
            <person name="Li J."/>
            <person name="Huang Y."/>
            <person name="Pan J."/>
            <person name="Li M."/>
        </authorList>
    </citation>
    <scope>NUCLEOTIDE SEQUENCE [LARGE SCALE GENOMIC DNA]</scope>
    <source>
        <strain evidence="3">FT324</strain>
    </source>
</reference>
<proteinExistence type="predicted"/>
<evidence type="ECO:0000313" key="3">
    <source>
        <dbReference type="Proteomes" id="UP001205601"/>
    </source>
</evidence>
<dbReference type="InterPro" id="IPR015943">
    <property type="entry name" value="WD40/YVTN_repeat-like_dom_sf"/>
</dbReference>
<dbReference type="SUPFAM" id="SSF50998">
    <property type="entry name" value="Quinoprotein alcohol dehydrogenase-like"/>
    <property type="match status" value="2"/>
</dbReference>
<accession>A0ABT2NGS3</accession>
<comment type="caution">
    <text evidence="2">The sequence shown here is derived from an EMBL/GenBank/DDBJ whole genome shotgun (WGS) entry which is preliminary data.</text>
</comment>
<dbReference type="RefSeq" id="WP_261493556.1">
    <property type="nucleotide sequence ID" value="NZ_JAOCQF010000001.1"/>
</dbReference>
<dbReference type="SMART" id="SM00564">
    <property type="entry name" value="PQQ"/>
    <property type="match status" value="5"/>
</dbReference>
<protein>
    <submittedName>
        <fullName evidence="2">PQQ-like beta-propeller repeat protein</fullName>
    </submittedName>
</protein>
<evidence type="ECO:0000313" key="2">
    <source>
        <dbReference type="EMBL" id="MCT8328112.1"/>
    </source>
</evidence>